<gene>
    <name evidence="5" type="primary">NUDT8_0</name>
    <name evidence="5" type="ORF">CK203_009201</name>
</gene>
<dbReference type="PROSITE" id="PS00893">
    <property type="entry name" value="NUDIX_BOX"/>
    <property type="match status" value="1"/>
</dbReference>
<dbReference type="PANTHER" id="PTHR13994">
    <property type="entry name" value="NUDIX HYDROLASE RELATED"/>
    <property type="match status" value="1"/>
</dbReference>
<protein>
    <submittedName>
        <fullName evidence="5">Nudix hydrolase 8</fullName>
    </submittedName>
</protein>
<dbReference type="PRINTS" id="PR01356">
    <property type="entry name" value="GFGPROTEIN"/>
</dbReference>
<name>A0A438K322_VITVI</name>
<evidence type="ECO:0000256" key="2">
    <source>
        <dbReference type="ARBA" id="ARBA00022723"/>
    </source>
</evidence>
<dbReference type="FunFam" id="3.40.630.30:FF:000016">
    <property type="entry name" value="nudix hydrolase 2"/>
    <property type="match status" value="1"/>
</dbReference>
<proteinExistence type="inferred from homology"/>
<dbReference type="InterPro" id="IPR003293">
    <property type="entry name" value="Nudix_hydrolase6-like"/>
</dbReference>
<reference evidence="5 6" key="1">
    <citation type="journal article" date="2018" name="PLoS Genet.">
        <title>Population sequencing reveals clonal diversity and ancestral inbreeding in the grapevine cultivar Chardonnay.</title>
        <authorList>
            <person name="Roach M.J."/>
            <person name="Johnson D.L."/>
            <person name="Bohlmann J."/>
            <person name="van Vuuren H.J."/>
            <person name="Jones S.J."/>
            <person name="Pretorius I.S."/>
            <person name="Schmidt S.A."/>
            <person name="Borneman A.R."/>
        </authorList>
    </citation>
    <scope>NUCLEOTIDE SEQUENCE [LARGE SCALE GENOMIC DNA]</scope>
    <source>
        <strain evidence="6">cv. Chardonnay</strain>
        <tissue evidence="5">Leaf</tissue>
    </source>
</reference>
<comment type="similarity">
    <text evidence="1">Belongs to the Nudix hydrolase family.</text>
</comment>
<evidence type="ECO:0000313" key="6">
    <source>
        <dbReference type="Proteomes" id="UP000288805"/>
    </source>
</evidence>
<dbReference type="GO" id="GO:0046872">
    <property type="term" value="F:metal ion binding"/>
    <property type="evidence" value="ECO:0007669"/>
    <property type="project" value="UniProtKB-KW"/>
</dbReference>
<accession>A0A438K322</accession>
<dbReference type="GO" id="GO:0016787">
    <property type="term" value="F:hydrolase activity"/>
    <property type="evidence" value="ECO:0007669"/>
    <property type="project" value="UniProtKB-KW"/>
</dbReference>
<keyword evidence="3 5" id="KW-0378">Hydrolase</keyword>
<dbReference type="PANTHER" id="PTHR13994:SF13">
    <property type="entry name" value="FI03680P"/>
    <property type="match status" value="1"/>
</dbReference>
<comment type="caution">
    <text evidence="5">The sequence shown here is derived from an EMBL/GenBank/DDBJ whole genome shotgun (WGS) entry which is preliminary data.</text>
</comment>
<dbReference type="InterPro" id="IPR040618">
    <property type="entry name" value="Pre-Nudix"/>
</dbReference>
<dbReference type="FunFam" id="3.90.79.10:FF:000015">
    <property type="entry name" value="Nudix hydrolase 8"/>
    <property type="match status" value="1"/>
</dbReference>
<dbReference type="InterPro" id="IPR015797">
    <property type="entry name" value="NUDIX_hydrolase-like_dom_sf"/>
</dbReference>
<evidence type="ECO:0000313" key="5">
    <source>
        <dbReference type="EMBL" id="RVX15593.1"/>
    </source>
</evidence>
<dbReference type="EMBL" id="QGNW01000018">
    <property type="protein sequence ID" value="RVX15593.1"/>
    <property type="molecule type" value="Genomic_DNA"/>
</dbReference>
<dbReference type="Pfam" id="PF18290">
    <property type="entry name" value="Nudix_hydro"/>
    <property type="match status" value="1"/>
</dbReference>
<dbReference type="PROSITE" id="PS51462">
    <property type="entry name" value="NUDIX"/>
    <property type="match status" value="1"/>
</dbReference>
<dbReference type="Pfam" id="PF00293">
    <property type="entry name" value="NUDIX"/>
    <property type="match status" value="1"/>
</dbReference>
<keyword evidence="2" id="KW-0479">Metal-binding</keyword>
<dbReference type="Gene3D" id="3.40.630.30">
    <property type="match status" value="1"/>
</dbReference>
<dbReference type="InterPro" id="IPR000086">
    <property type="entry name" value="NUDIX_hydrolase_dom"/>
</dbReference>
<organism evidence="5 6">
    <name type="scientific">Vitis vinifera</name>
    <name type="common">Grape</name>
    <dbReference type="NCBI Taxonomy" id="29760"/>
    <lineage>
        <taxon>Eukaryota</taxon>
        <taxon>Viridiplantae</taxon>
        <taxon>Streptophyta</taxon>
        <taxon>Embryophyta</taxon>
        <taxon>Tracheophyta</taxon>
        <taxon>Spermatophyta</taxon>
        <taxon>Magnoliopsida</taxon>
        <taxon>eudicotyledons</taxon>
        <taxon>Gunneridae</taxon>
        <taxon>Pentapetalae</taxon>
        <taxon>rosids</taxon>
        <taxon>Vitales</taxon>
        <taxon>Vitaceae</taxon>
        <taxon>Viteae</taxon>
        <taxon>Vitis</taxon>
    </lineage>
</organism>
<dbReference type="SUPFAM" id="SSF55811">
    <property type="entry name" value="Nudix"/>
    <property type="match status" value="2"/>
</dbReference>
<evidence type="ECO:0000256" key="3">
    <source>
        <dbReference type="ARBA" id="ARBA00022801"/>
    </source>
</evidence>
<dbReference type="Gene3D" id="3.90.79.10">
    <property type="entry name" value="Nucleoside Triphosphate Pyrophosphohydrolase"/>
    <property type="match status" value="1"/>
</dbReference>
<dbReference type="Proteomes" id="UP000288805">
    <property type="component" value="Unassembled WGS sequence"/>
</dbReference>
<dbReference type="CDD" id="cd04670">
    <property type="entry name" value="NUDIX_ASFGF2_Nudt6"/>
    <property type="match status" value="1"/>
</dbReference>
<dbReference type="AlphaFoldDB" id="A0A438K322"/>
<dbReference type="InterPro" id="IPR020084">
    <property type="entry name" value="NUDIX_hydrolase_CS"/>
</dbReference>
<evidence type="ECO:0000256" key="1">
    <source>
        <dbReference type="ARBA" id="ARBA00005582"/>
    </source>
</evidence>
<sequence length="417" mass="46790">MELKLFDSKSVSVSDVDLVGRPCSSMLSNSRGGRIFPWFCSYRGKFFTGTVVLIWGVSPKVSYSNTSSKAIQSVGQEKLGVETFSYRFNGTNGTRSTLFSREMRVLDAIDDEYGGVVVDPQRLPVNPSSFATVLHSSLSHWKMQGKKGVWLKLPAERSELVPIAVKEGFQYHHAERGYVMLTYWIPEGPCMLPSNASHHVGVGGFVINDNNEVHFLLIIMWNCTDLTCFPCTTLTGHRCTVYLPFYLVGKLSDDDYPQVLVVQEKHYAPALVGLWKIPTGFILEAEEISTGVVREIKEETGIDTEFVEVIAFRHAHNVAFEKSDLFFVCMLRPLSTQIAVDDIEIQAAKWMPLDEFVEQPLIQGDCMFKKIIDICIARLGKRYCGLSAQQLVSKFDGKLSSLYYNVTEAQDLNCQGL</sequence>
<evidence type="ECO:0000259" key="4">
    <source>
        <dbReference type="PROSITE" id="PS51462"/>
    </source>
</evidence>
<feature type="domain" description="Nudix hydrolase" evidence="4">
    <location>
        <begin position="197"/>
        <end position="379"/>
    </location>
</feature>